<keyword evidence="4 6" id="KW-1133">Transmembrane helix</keyword>
<gene>
    <name evidence="7" type="ORF">DLJ53_20650</name>
</gene>
<dbReference type="GO" id="GO:0033013">
    <property type="term" value="P:tetrapyrrole metabolic process"/>
    <property type="evidence" value="ECO:0007669"/>
    <property type="project" value="UniProtKB-ARBA"/>
</dbReference>
<sequence length="173" mass="18872">MSRKGASPVNWPILAIFIFATLLAAATGAYFRPGQWYRTLAKPAWTPPNWAFPVAWTIIYAMIASAGYVFTVAATPAERVVPLTVFGIQLALNAAWSPLFFGAHRMGWALADILVMIVAIAATIVLFTQISPVSGALLLPYLVWSAFASYLNYTILRLNDPRRRAAIRQSAAG</sequence>
<dbReference type="Proteomes" id="UP000249590">
    <property type="component" value="Unassembled WGS sequence"/>
</dbReference>
<feature type="transmembrane region" description="Helical" evidence="6">
    <location>
        <begin position="52"/>
        <end position="74"/>
    </location>
</feature>
<evidence type="ECO:0000256" key="6">
    <source>
        <dbReference type="SAM" id="Phobius"/>
    </source>
</evidence>
<dbReference type="AlphaFoldDB" id="A0A8B2NKU7"/>
<evidence type="ECO:0000256" key="5">
    <source>
        <dbReference type="ARBA" id="ARBA00023136"/>
    </source>
</evidence>
<keyword evidence="3 6" id="KW-0812">Transmembrane</keyword>
<evidence type="ECO:0000256" key="4">
    <source>
        <dbReference type="ARBA" id="ARBA00022989"/>
    </source>
</evidence>
<dbReference type="EMBL" id="QHHQ01000004">
    <property type="protein sequence ID" value="RAI00126.1"/>
    <property type="molecule type" value="Genomic_DNA"/>
</dbReference>
<dbReference type="PANTHER" id="PTHR10057">
    <property type="entry name" value="PERIPHERAL-TYPE BENZODIAZEPINE RECEPTOR"/>
    <property type="match status" value="1"/>
</dbReference>
<feature type="transmembrane region" description="Helical" evidence="6">
    <location>
        <begin position="136"/>
        <end position="156"/>
    </location>
</feature>
<evidence type="ECO:0000256" key="2">
    <source>
        <dbReference type="ARBA" id="ARBA00007524"/>
    </source>
</evidence>
<organism evidence="7 8">
    <name type="scientific">Acuticoccus sediminis</name>
    <dbReference type="NCBI Taxonomy" id="2184697"/>
    <lineage>
        <taxon>Bacteria</taxon>
        <taxon>Pseudomonadati</taxon>
        <taxon>Pseudomonadota</taxon>
        <taxon>Alphaproteobacteria</taxon>
        <taxon>Hyphomicrobiales</taxon>
        <taxon>Amorphaceae</taxon>
        <taxon>Acuticoccus</taxon>
    </lineage>
</organism>
<dbReference type="Gene3D" id="1.20.1260.100">
    <property type="entry name" value="TspO/MBR protein"/>
    <property type="match status" value="1"/>
</dbReference>
<reference evidence="7 8" key="1">
    <citation type="submission" date="2018-05" db="EMBL/GenBank/DDBJ databases">
        <title>Acuticoccus sediminis sp. nov., isolated from deep-sea sediment of Indian Ocean.</title>
        <authorList>
            <person name="Liu X."/>
            <person name="Lai Q."/>
            <person name="Du Y."/>
            <person name="Sun F."/>
            <person name="Zhang X."/>
            <person name="Wang S."/>
            <person name="Shao Z."/>
        </authorList>
    </citation>
    <scope>NUCLEOTIDE SEQUENCE [LARGE SCALE GENOMIC DNA]</scope>
    <source>
        <strain evidence="7 8">PTG4-2</strain>
    </source>
</reference>
<comment type="caution">
    <text evidence="7">The sequence shown here is derived from an EMBL/GenBank/DDBJ whole genome shotgun (WGS) entry which is preliminary data.</text>
</comment>
<protein>
    <submittedName>
        <fullName evidence="7">Sensory protein TspO</fullName>
    </submittedName>
</protein>
<evidence type="ECO:0000256" key="1">
    <source>
        <dbReference type="ARBA" id="ARBA00004141"/>
    </source>
</evidence>
<feature type="transmembrane region" description="Helical" evidence="6">
    <location>
        <begin position="80"/>
        <end position="101"/>
    </location>
</feature>
<keyword evidence="5 6" id="KW-0472">Membrane</keyword>
<dbReference type="CDD" id="cd15904">
    <property type="entry name" value="TSPO_MBR"/>
    <property type="match status" value="1"/>
</dbReference>
<feature type="transmembrane region" description="Helical" evidence="6">
    <location>
        <begin position="12"/>
        <end position="31"/>
    </location>
</feature>
<dbReference type="InterPro" id="IPR038330">
    <property type="entry name" value="TspO/MBR-related_sf"/>
</dbReference>
<evidence type="ECO:0000313" key="8">
    <source>
        <dbReference type="Proteomes" id="UP000249590"/>
    </source>
</evidence>
<accession>A0A8B2NKU7</accession>
<evidence type="ECO:0000256" key="3">
    <source>
        <dbReference type="ARBA" id="ARBA00022692"/>
    </source>
</evidence>
<evidence type="ECO:0000313" key="7">
    <source>
        <dbReference type="EMBL" id="RAI00126.1"/>
    </source>
</evidence>
<dbReference type="PANTHER" id="PTHR10057:SF0">
    <property type="entry name" value="TRANSLOCATOR PROTEIN"/>
    <property type="match status" value="1"/>
</dbReference>
<dbReference type="Pfam" id="PF03073">
    <property type="entry name" value="TspO_MBR"/>
    <property type="match status" value="1"/>
</dbReference>
<dbReference type="FunFam" id="1.20.1260.100:FF:000001">
    <property type="entry name" value="translocator protein 2"/>
    <property type="match status" value="1"/>
</dbReference>
<name>A0A8B2NKU7_9HYPH</name>
<keyword evidence="8" id="KW-1185">Reference proteome</keyword>
<proteinExistence type="inferred from homology"/>
<dbReference type="OrthoDB" id="9795496at2"/>
<dbReference type="GO" id="GO:0016020">
    <property type="term" value="C:membrane"/>
    <property type="evidence" value="ECO:0007669"/>
    <property type="project" value="UniProtKB-SubCell"/>
</dbReference>
<comment type="similarity">
    <text evidence="2">Belongs to the TspO/BZRP family.</text>
</comment>
<dbReference type="PIRSF" id="PIRSF005859">
    <property type="entry name" value="PBR"/>
    <property type="match status" value="1"/>
</dbReference>
<feature type="transmembrane region" description="Helical" evidence="6">
    <location>
        <begin position="108"/>
        <end position="130"/>
    </location>
</feature>
<dbReference type="InterPro" id="IPR004307">
    <property type="entry name" value="TspO_MBR"/>
</dbReference>
<comment type="subcellular location">
    <subcellularLocation>
        <location evidence="1">Membrane</location>
        <topology evidence="1">Multi-pass membrane protein</topology>
    </subcellularLocation>
</comment>